<keyword evidence="3" id="KW-1185">Reference proteome</keyword>
<dbReference type="EMBL" id="AOIT01000064">
    <property type="protein sequence ID" value="ELZ17500.1"/>
    <property type="molecule type" value="Genomic_DNA"/>
</dbReference>
<organism evidence="2 3">
    <name type="scientific">Natrinema limicola JCM 13563</name>
    <dbReference type="NCBI Taxonomy" id="1230457"/>
    <lineage>
        <taxon>Archaea</taxon>
        <taxon>Methanobacteriati</taxon>
        <taxon>Methanobacteriota</taxon>
        <taxon>Stenosarchaea group</taxon>
        <taxon>Halobacteria</taxon>
        <taxon>Halobacteriales</taxon>
        <taxon>Natrialbaceae</taxon>
        <taxon>Natrinema</taxon>
    </lineage>
</organism>
<feature type="domain" description="DUF5059" evidence="1">
    <location>
        <begin position="4"/>
        <end position="57"/>
    </location>
</feature>
<dbReference type="InterPro" id="IPR032445">
    <property type="entry name" value="DUF5059"/>
</dbReference>
<sequence length="81" mass="8656">MNAAVSAEWNAMRARLWDSLSLGIADETGAGASVAQQTFARFEHASGKYGALEMLDARGSDDNVQLQWIQCAGTWCCSVAS</sequence>
<comment type="caution">
    <text evidence="2">The sequence shown here is derived from an EMBL/GenBank/DDBJ whole genome shotgun (WGS) entry which is preliminary data.</text>
</comment>
<dbReference type="STRING" id="1230457.C476_15495"/>
<accession>M0C2U0</accession>
<dbReference type="AlphaFoldDB" id="M0C2U0"/>
<reference evidence="2 3" key="1">
    <citation type="journal article" date="2014" name="PLoS Genet.">
        <title>Phylogenetically driven sequencing of extremely halophilic archaea reveals strategies for static and dynamic osmo-response.</title>
        <authorList>
            <person name="Becker E.A."/>
            <person name="Seitzer P.M."/>
            <person name="Tritt A."/>
            <person name="Larsen D."/>
            <person name="Krusor M."/>
            <person name="Yao A.I."/>
            <person name="Wu D."/>
            <person name="Madern D."/>
            <person name="Eisen J.A."/>
            <person name="Darling A.E."/>
            <person name="Facciotti M.T."/>
        </authorList>
    </citation>
    <scope>NUCLEOTIDE SEQUENCE [LARGE SCALE GENOMIC DNA]</scope>
    <source>
        <strain evidence="2 3">JCM 13563</strain>
    </source>
</reference>
<dbReference type="eggNOG" id="arCOG02919">
    <property type="taxonomic scope" value="Archaea"/>
</dbReference>
<proteinExistence type="predicted"/>
<evidence type="ECO:0000259" key="1">
    <source>
        <dbReference type="Pfam" id="PF16502"/>
    </source>
</evidence>
<protein>
    <submittedName>
        <fullName evidence="2">Blue copper domain protein</fullName>
    </submittedName>
</protein>
<dbReference type="Proteomes" id="UP000011615">
    <property type="component" value="Unassembled WGS sequence"/>
</dbReference>
<evidence type="ECO:0000313" key="3">
    <source>
        <dbReference type="Proteomes" id="UP000011615"/>
    </source>
</evidence>
<evidence type="ECO:0000313" key="2">
    <source>
        <dbReference type="EMBL" id="ELZ17500.1"/>
    </source>
</evidence>
<gene>
    <name evidence="2" type="ORF">C476_15495</name>
</gene>
<dbReference type="Pfam" id="PF16502">
    <property type="entry name" value="DUF5059"/>
    <property type="match status" value="1"/>
</dbReference>
<name>M0C2U0_9EURY</name>